<sequence>MISNQSSKDALRDWRIVDESLGVVLPDKEPDMNQPPTPSPPPPSPPPLPTSSPSPANSCDCPRASPWTLYAHLPNVQVYLSLGGQYVCRAIGMKCHRKNQHNAHNLRVHLGNVEHQNYNAALDTA</sequence>
<dbReference type="VEuPathDB" id="FungiDB:FMAN_09355"/>
<evidence type="ECO:0000313" key="2">
    <source>
        <dbReference type="EMBL" id="CVK91210.1"/>
    </source>
</evidence>
<gene>
    <name evidence="2" type="ORF">FMAN_09355</name>
</gene>
<feature type="region of interest" description="Disordered" evidence="1">
    <location>
        <begin position="22"/>
        <end position="59"/>
    </location>
</feature>
<evidence type="ECO:0000313" key="3">
    <source>
        <dbReference type="Proteomes" id="UP000184255"/>
    </source>
</evidence>
<evidence type="ECO:0000256" key="1">
    <source>
        <dbReference type="SAM" id="MobiDB-lite"/>
    </source>
</evidence>
<dbReference type="EMBL" id="FCQH01000004">
    <property type="protein sequence ID" value="CVK91210.1"/>
    <property type="molecule type" value="Genomic_DNA"/>
</dbReference>
<protein>
    <submittedName>
        <fullName evidence="2">Uncharacterized protein</fullName>
    </submittedName>
</protein>
<comment type="caution">
    <text evidence="2">The sequence shown here is derived from an EMBL/GenBank/DDBJ whole genome shotgun (WGS) entry which is preliminary data.</text>
</comment>
<organism evidence="2 3">
    <name type="scientific">Fusarium mangiferae</name>
    <name type="common">Mango malformation disease fungus</name>
    <dbReference type="NCBI Taxonomy" id="192010"/>
    <lineage>
        <taxon>Eukaryota</taxon>
        <taxon>Fungi</taxon>
        <taxon>Dikarya</taxon>
        <taxon>Ascomycota</taxon>
        <taxon>Pezizomycotina</taxon>
        <taxon>Sordariomycetes</taxon>
        <taxon>Hypocreomycetidae</taxon>
        <taxon>Hypocreales</taxon>
        <taxon>Nectriaceae</taxon>
        <taxon>Fusarium</taxon>
        <taxon>Fusarium fujikuroi species complex</taxon>
    </lineage>
</organism>
<dbReference type="RefSeq" id="XP_041680876.1">
    <property type="nucleotide sequence ID" value="XM_041830189.1"/>
</dbReference>
<dbReference type="GeneID" id="65088614"/>
<accession>A0A1L7SXH7</accession>
<dbReference type="AlphaFoldDB" id="A0A1L7SXH7"/>
<feature type="compositionally biased region" description="Pro residues" evidence="1">
    <location>
        <begin position="33"/>
        <end position="52"/>
    </location>
</feature>
<reference evidence="3" key="1">
    <citation type="journal article" date="2016" name="Genome Biol. Evol.">
        <title>Comparative 'omics' of the Fusarium fujikuroi species complex highlights differences in genetic potential and metabolite synthesis.</title>
        <authorList>
            <person name="Niehaus E.-M."/>
            <person name="Muensterkoetter M."/>
            <person name="Proctor R.H."/>
            <person name="Brown D.W."/>
            <person name="Sharon A."/>
            <person name="Idan Y."/>
            <person name="Oren-Young L."/>
            <person name="Sieber C.M."/>
            <person name="Novak O."/>
            <person name="Pencik A."/>
            <person name="Tarkowska D."/>
            <person name="Hromadova K."/>
            <person name="Freeman S."/>
            <person name="Maymon M."/>
            <person name="Elazar M."/>
            <person name="Youssef S.A."/>
            <person name="El-Shabrawy E.S.M."/>
            <person name="Shalaby A.B.A."/>
            <person name="Houterman P."/>
            <person name="Brock N.L."/>
            <person name="Burkhardt I."/>
            <person name="Tsavkelova E.A."/>
            <person name="Dickschat J.S."/>
            <person name="Galuszka P."/>
            <person name="Gueldener U."/>
            <person name="Tudzynski B."/>
        </authorList>
    </citation>
    <scope>NUCLEOTIDE SEQUENCE [LARGE SCALE GENOMIC DNA]</scope>
    <source>
        <strain evidence="3">MRC7560</strain>
    </source>
</reference>
<name>A0A1L7SXH7_FUSMA</name>
<proteinExistence type="predicted"/>
<dbReference type="Proteomes" id="UP000184255">
    <property type="component" value="Unassembled WGS sequence"/>
</dbReference>
<keyword evidence="3" id="KW-1185">Reference proteome</keyword>